<protein>
    <submittedName>
        <fullName evidence="3">Uncharacterized protein</fullName>
    </submittedName>
</protein>
<feature type="transmembrane region" description="Helical" evidence="2">
    <location>
        <begin position="26"/>
        <end position="51"/>
    </location>
</feature>
<organism evidence="3 4">
    <name type="scientific">Cupriavidus basilensis</name>
    <dbReference type="NCBI Taxonomy" id="68895"/>
    <lineage>
        <taxon>Bacteria</taxon>
        <taxon>Pseudomonadati</taxon>
        <taxon>Pseudomonadota</taxon>
        <taxon>Betaproteobacteria</taxon>
        <taxon>Burkholderiales</taxon>
        <taxon>Burkholderiaceae</taxon>
        <taxon>Cupriavidus</taxon>
    </lineage>
</organism>
<evidence type="ECO:0000313" key="4">
    <source>
        <dbReference type="Proteomes" id="UP000397656"/>
    </source>
</evidence>
<dbReference type="AlphaFoldDB" id="A0A7M2HA78"/>
<sequence length="91" mass="9389">MAVAGQGEFRQDGGHDGPERAGRAGAAGATGAMAGMVILMVLMLLMGGLVSHARQAGRPVRLPGRVGRVMAMRAGMAAKRGLRLRLHGRMA</sequence>
<dbReference type="RefSeq" id="WP_193692252.1">
    <property type="nucleotide sequence ID" value="NZ_CP062804.1"/>
</dbReference>
<evidence type="ECO:0000256" key="1">
    <source>
        <dbReference type="SAM" id="MobiDB-lite"/>
    </source>
</evidence>
<keyword evidence="2" id="KW-0472">Membrane</keyword>
<evidence type="ECO:0000313" key="3">
    <source>
        <dbReference type="EMBL" id="QOT81052.1"/>
    </source>
</evidence>
<keyword evidence="2" id="KW-0812">Transmembrane</keyword>
<proteinExistence type="predicted"/>
<keyword evidence="2" id="KW-1133">Transmembrane helix</keyword>
<name>A0A7M2HA78_9BURK</name>
<accession>A0A7M2HA78</accession>
<feature type="region of interest" description="Disordered" evidence="1">
    <location>
        <begin position="1"/>
        <end position="25"/>
    </location>
</feature>
<dbReference type="GeneID" id="98404628"/>
<reference evidence="3 4" key="1">
    <citation type="submission" date="2020-10" db="EMBL/GenBank/DDBJ databases">
        <title>Complete genome sequence of Cupriavidus basilensis CCUG 49340T.</title>
        <authorList>
            <person name="Salva-Serra F."/>
            <person name="Donoso R.A."/>
            <person name="Cho K.H."/>
            <person name="Yoo J.A."/>
            <person name="Lee K."/>
            <person name="Yoon S.-H."/>
            <person name="Perez-Pantoja D."/>
            <person name="Moore E.R.B."/>
        </authorList>
    </citation>
    <scope>NUCLEOTIDE SEQUENCE [LARGE SCALE GENOMIC DNA]</scope>
    <source>
        <strain evidence="4">CCUG 49340</strain>
    </source>
</reference>
<dbReference type="Proteomes" id="UP000397656">
    <property type="component" value="Chromosome 2"/>
</dbReference>
<dbReference type="EMBL" id="CP062804">
    <property type="protein sequence ID" value="QOT81052.1"/>
    <property type="molecule type" value="Genomic_DNA"/>
</dbReference>
<feature type="compositionally biased region" description="Basic and acidic residues" evidence="1">
    <location>
        <begin position="9"/>
        <end position="22"/>
    </location>
</feature>
<gene>
    <name evidence="3" type="ORF">F7R26_027160</name>
</gene>
<evidence type="ECO:0000256" key="2">
    <source>
        <dbReference type="SAM" id="Phobius"/>
    </source>
</evidence>